<dbReference type="KEGG" id="cyn:Cyan7425_1576"/>
<dbReference type="CDD" id="cd04210">
    <property type="entry name" value="Cupredoxin_like_1"/>
    <property type="match status" value="1"/>
</dbReference>
<dbReference type="InterPro" id="IPR050845">
    <property type="entry name" value="Cu-binding_ET"/>
</dbReference>
<dbReference type="Pfam" id="PF13473">
    <property type="entry name" value="Cupredoxin_1"/>
    <property type="match status" value="1"/>
</dbReference>
<dbReference type="PROSITE" id="PS00079">
    <property type="entry name" value="MULTICOPPER_OXIDASE1"/>
    <property type="match status" value="1"/>
</dbReference>
<dbReference type="InterPro" id="IPR028096">
    <property type="entry name" value="EfeO_Cupredoxin"/>
</dbReference>
<dbReference type="GO" id="GO:0046872">
    <property type="term" value="F:metal ion binding"/>
    <property type="evidence" value="ECO:0007669"/>
    <property type="project" value="UniProtKB-KW"/>
</dbReference>
<dbReference type="EMBL" id="CP001344">
    <property type="protein sequence ID" value="ACL43946.1"/>
    <property type="molecule type" value="Genomic_DNA"/>
</dbReference>
<accession>B8HQF6</accession>
<sequence length="167" mass="18032">MFCLPVPPGKRRSWLRGAIVLVLSLTLMASLLLWGSGVEAAAAIALSQQPATEVKVLMGTETGELKFVPNQLQLAANTRYKLVLSNPSPQKHYFTAKDFADAVWTQKVEAGNVEIKGAIHELELKPGAKAEWVFVTLKPGSYGLRCTIAGHTEAGMIGTIRISDQTS</sequence>
<organism evidence="4">
    <name type="scientific">Cyanothece sp. (strain PCC 7425 / ATCC 29141)</name>
    <dbReference type="NCBI Taxonomy" id="395961"/>
    <lineage>
        <taxon>Bacteria</taxon>
        <taxon>Bacillati</taxon>
        <taxon>Cyanobacteriota</taxon>
        <taxon>Cyanophyceae</taxon>
        <taxon>Gomontiellales</taxon>
        <taxon>Cyanothecaceae</taxon>
        <taxon>Cyanothece</taxon>
    </lineage>
</organism>
<dbReference type="Gene3D" id="2.60.40.420">
    <property type="entry name" value="Cupredoxins - blue copper proteins"/>
    <property type="match status" value="1"/>
</dbReference>
<dbReference type="InterPro" id="IPR033138">
    <property type="entry name" value="Cu_oxidase_CS"/>
</dbReference>
<dbReference type="InterPro" id="IPR041716">
    <property type="entry name" value="Cupredoxin-like_Cyanobacteria"/>
</dbReference>
<evidence type="ECO:0000313" key="4">
    <source>
        <dbReference type="EMBL" id="ACL43946.1"/>
    </source>
</evidence>
<dbReference type="STRING" id="395961.Cyan7425_1576"/>
<keyword evidence="2" id="KW-0186">Copper</keyword>
<protein>
    <recommendedName>
        <fullName evidence="3">EfeO-type cupredoxin-like domain-containing protein</fullName>
    </recommendedName>
</protein>
<evidence type="ECO:0000259" key="3">
    <source>
        <dbReference type="Pfam" id="PF13473"/>
    </source>
</evidence>
<dbReference type="HOGENOM" id="CLU_112453_1_0_3"/>
<dbReference type="eggNOG" id="COG4454">
    <property type="taxonomic scope" value="Bacteria"/>
</dbReference>
<dbReference type="PANTHER" id="PTHR38439:SF3">
    <property type="entry name" value="COPPER-RESISTANT CUPROPROTEIN COPI"/>
    <property type="match status" value="1"/>
</dbReference>
<reference evidence="4" key="1">
    <citation type="submission" date="2009-01" db="EMBL/GenBank/DDBJ databases">
        <title>Complete sequence of chromosome Cyanothece sp. PCC 7425.</title>
        <authorList>
            <consortium name="US DOE Joint Genome Institute"/>
            <person name="Lucas S."/>
            <person name="Copeland A."/>
            <person name="Lapidus A."/>
            <person name="Glavina del Rio T."/>
            <person name="Dalin E."/>
            <person name="Tice H."/>
            <person name="Bruce D."/>
            <person name="Goodwin L."/>
            <person name="Pitluck S."/>
            <person name="Sims D."/>
            <person name="Meineke L."/>
            <person name="Brettin T."/>
            <person name="Detter J.C."/>
            <person name="Han C."/>
            <person name="Larimer F."/>
            <person name="Land M."/>
            <person name="Hauser L."/>
            <person name="Kyrpides N."/>
            <person name="Ovchinnikova G."/>
            <person name="Liberton M."/>
            <person name="Stoeckel J."/>
            <person name="Banerjee A."/>
            <person name="Singh A."/>
            <person name="Page L."/>
            <person name="Sato H."/>
            <person name="Zhao L."/>
            <person name="Sherman L."/>
            <person name="Pakrasi H."/>
            <person name="Richardson P."/>
        </authorList>
    </citation>
    <scope>NUCLEOTIDE SEQUENCE</scope>
    <source>
        <strain evidence="4">PCC 7425</strain>
    </source>
</reference>
<feature type="domain" description="EfeO-type cupredoxin-like" evidence="3">
    <location>
        <begin position="42"/>
        <end position="151"/>
    </location>
</feature>
<dbReference type="AlphaFoldDB" id="B8HQF6"/>
<name>B8HQF6_CYAP4</name>
<proteinExistence type="predicted"/>
<gene>
    <name evidence="4" type="ordered locus">Cyan7425_1576</name>
</gene>
<dbReference type="SUPFAM" id="SSF49503">
    <property type="entry name" value="Cupredoxins"/>
    <property type="match status" value="1"/>
</dbReference>
<evidence type="ECO:0000256" key="1">
    <source>
        <dbReference type="ARBA" id="ARBA00022723"/>
    </source>
</evidence>
<keyword evidence="1" id="KW-0479">Metal-binding</keyword>
<dbReference type="InterPro" id="IPR008972">
    <property type="entry name" value="Cupredoxin"/>
</dbReference>
<dbReference type="OrthoDB" id="9816061at2"/>
<evidence type="ECO:0000256" key="2">
    <source>
        <dbReference type="ARBA" id="ARBA00023008"/>
    </source>
</evidence>
<dbReference type="PANTHER" id="PTHR38439">
    <property type="entry name" value="AURACYANIN-B"/>
    <property type="match status" value="1"/>
</dbReference>